<proteinExistence type="predicted"/>
<name>A0A0F3NHI8_ANAPH</name>
<reference evidence="2 3" key="1">
    <citation type="submission" date="2015-01" db="EMBL/GenBank/DDBJ databases">
        <title>Genome Sequencing of Rickettsiales.</title>
        <authorList>
            <person name="Daugherty S.C."/>
            <person name="Su Q."/>
            <person name="Abolude K."/>
            <person name="Beier-Sexton M."/>
            <person name="Carlyon J.A."/>
            <person name="Carter R."/>
            <person name="Day N.P."/>
            <person name="Dumler S.J."/>
            <person name="Dyachenko V."/>
            <person name="Godinez A."/>
            <person name="Kurtti T.J."/>
            <person name="Lichay M."/>
            <person name="Mullins K.E."/>
            <person name="Ott S."/>
            <person name="Pappas-Brown V."/>
            <person name="Paris D.H."/>
            <person name="Patel P."/>
            <person name="Richards A.L."/>
            <person name="Sadzewicz L."/>
            <person name="Sears K."/>
            <person name="Seidman D."/>
            <person name="Sengamalay N."/>
            <person name="Stenos J."/>
            <person name="Tallon L.J."/>
            <person name="Vincent G."/>
            <person name="Fraser C.M."/>
            <person name="Munderloh U."/>
            <person name="Dunning-Hotopp J.C."/>
        </authorList>
    </citation>
    <scope>NUCLEOTIDE SEQUENCE [LARGE SCALE GENOMIC DNA]</scope>
    <source>
        <strain evidence="2 3">ApNP</strain>
    </source>
</reference>
<dbReference type="PATRIC" id="fig|1359153.3.peg.1559"/>
<comment type="caution">
    <text evidence="2">The sequence shown here is derived from an EMBL/GenBank/DDBJ whole genome shotgun (WGS) entry which is preliminary data.</text>
</comment>
<keyword evidence="1" id="KW-0812">Transmembrane</keyword>
<feature type="transmembrane region" description="Helical" evidence="1">
    <location>
        <begin position="40"/>
        <end position="62"/>
    </location>
</feature>
<keyword evidence="1" id="KW-0472">Membrane</keyword>
<organism evidence="2 3">
    <name type="scientific">Anaplasma phagocytophilum str. ApNP</name>
    <dbReference type="NCBI Taxonomy" id="1359153"/>
    <lineage>
        <taxon>Bacteria</taxon>
        <taxon>Pseudomonadati</taxon>
        <taxon>Pseudomonadota</taxon>
        <taxon>Alphaproteobacteria</taxon>
        <taxon>Rickettsiales</taxon>
        <taxon>Anaplasmataceae</taxon>
        <taxon>Anaplasma</taxon>
        <taxon>phagocytophilum group</taxon>
    </lineage>
</organism>
<evidence type="ECO:0000256" key="1">
    <source>
        <dbReference type="SAM" id="Phobius"/>
    </source>
</evidence>
<dbReference type="EMBL" id="LANW01000001">
    <property type="protein sequence ID" value="KJV66359.1"/>
    <property type="molecule type" value="Genomic_DNA"/>
</dbReference>
<gene>
    <name evidence="2" type="primary">pstA</name>
    <name evidence="2" type="ORF">APHNP_1526</name>
</gene>
<keyword evidence="1" id="KW-1133">Transmembrane helix</keyword>
<evidence type="ECO:0000313" key="3">
    <source>
        <dbReference type="Proteomes" id="UP000033385"/>
    </source>
</evidence>
<accession>A0A0F3NHI8</accession>
<dbReference type="AlphaFoldDB" id="A0A0F3NHI8"/>
<dbReference type="Proteomes" id="UP000033385">
    <property type="component" value="Unassembled WGS sequence"/>
</dbReference>
<evidence type="ECO:0000313" key="2">
    <source>
        <dbReference type="EMBL" id="KJV66359.1"/>
    </source>
</evidence>
<sequence>MIGMVAFVIDLPKTFLDPASVLPVQIYIWANNSSAEFTKISAIAILALLMILLVLNMIAAFIKRRLDNFSF</sequence>
<protein>
    <submittedName>
        <fullName evidence="2">Phosphate ABC transporter permease domain protein</fullName>
    </submittedName>
</protein>